<dbReference type="EMBL" id="CP093350">
    <property type="protein sequence ID" value="WOH13653.1"/>
    <property type="molecule type" value="Genomic_DNA"/>
</dbReference>
<proteinExistence type="predicted"/>
<sequence length="105" mass="12316">MSQNLHVMFNIIKLDMILLTHYWELEEAKKAVSDSAKILELKDQIADAAIAARDAAENSLGLIDSRTSRIRGKEEELSYHLEQLDNQETYRFSRNRPRKPRRKFQ</sequence>
<dbReference type="PANTHER" id="PTHR34937:SF1">
    <property type="entry name" value="PARAMYOSIN"/>
    <property type="match status" value="1"/>
</dbReference>
<dbReference type="PANTHER" id="PTHR34937">
    <property type="entry name" value="OS08G0559800 PROTEIN"/>
    <property type="match status" value="1"/>
</dbReference>
<evidence type="ECO:0000313" key="1">
    <source>
        <dbReference type="EMBL" id="WOH13653.1"/>
    </source>
</evidence>
<keyword evidence="2" id="KW-1185">Reference proteome</keyword>
<gene>
    <name evidence="1" type="ORF">DCAR_0833163</name>
</gene>
<reference evidence="1" key="2">
    <citation type="submission" date="2022-03" db="EMBL/GenBank/DDBJ databases">
        <title>Draft title - Genomic analysis of global carrot germplasm unveils the trajectory of domestication and the origin of high carotenoid orange carrot.</title>
        <authorList>
            <person name="Iorizzo M."/>
            <person name="Ellison S."/>
            <person name="Senalik D."/>
            <person name="Macko-Podgorni A."/>
            <person name="Grzebelus D."/>
            <person name="Bostan H."/>
            <person name="Rolling W."/>
            <person name="Curaba J."/>
            <person name="Simon P."/>
        </authorList>
    </citation>
    <scope>NUCLEOTIDE SEQUENCE</scope>
    <source>
        <tissue evidence="1">Leaf</tissue>
    </source>
</reference>
<dbReference type="AlphaFoldDB" id="A0A175YSF2"/>
<dbReference type="Gramene" id="KZM86078">
    <property type="protein sequence ID" value="KZM86078"/>
    <property type="gene ID" value="DCAR_026500"/>
</dbReference>
<accession>A0A175YSF2</accession>
<dbReference type="InterPro" id="IPR040300">
    <property type="entry name" value="At3g49055-like"/>
</dbReference>
<protein>
    <submittedName>
        <fullName evidence="1">Uncharacterized protein</fullName>
    </submittedName>
</protein>
<dbReference type="Proteomes" id="UP000077755">
    <property type="component" value="Chromosome 8"/>
</dbReference>
<evidence type="ECO:0000313" key="2">
    <source>
        <dbReference type="Proteomes" id="UP000077755"/>
    </source>
</evidence>
<reference evidence="1" key="1">
    <citation type="journal article" date="2016" name="Nat. Genet.">
        <title>A high-quality carrot genome assembly provides new insights into carotenoid accumulation and asterid genome evolution.</title>
        <authorList>
            <person name="Iorizzo M."/>
            <person name="Ellison S."/>
            <person name="Senalik D."/>
            <person name="Zeng P."/>
            <person name="Satapoomin P."/>
            <person name="Huang J."/>
            <person name="Bowman M."/>
            <person name="Iovene M."/>
            <person name="Sanseverino W."/>
            <person name="Cavagnaro P."/>
            <person name="Yildiz M."/>
            <person name="Macko-Podgorni A."/>
            <person name="Moranska E."/>
            <person name="Grzebelus E."/>
            <person name="Grzebelus D."/>
            <person name="Ashrafi H."/>
            <person name="Zheng Z."/>
            <person name="Cheng S."/>
            <person name="Spooner D."/>
            <person name="Van Deynze A."/>
            <person name="Simon P."/>
        </authorList>
    </citation>
    <scope>NUCLEOTIDE SEQUENCE</scope>
    <source>
        <tissue evidence="1">Leaf</tissue>
    </source>
</reference>
<organism evidence="1 2">
    <name type="scientific">Daucus carota subsp. sativus</name>
    <name type="common">Carrot</name>
    <dbReference type="NCBI Taxonomy" id="79200"/>
    <lineage>
        <taxon>Eukaryota</taxon>
        <taxon>Viridiplantae</taxon>
        <taxon>Streptophyta</taxon>
        <taxon>Embryophyta</taxon>
        <taxon>Tracheophyta</taxon>
        <taxon>Spermatophyta</taxon>
        <taxon>Magnoliopsida</taxon>
        <taxon>eudicotyledons</taxon>
        <taxon>Gunneridae</taxon>
        <taxon>Pentapetalae</taxon>
        <taxon>asterids</taxon>
        <taxon>campanulids</taxon>
        <taxon>Apiales</taxon>
        <taxon>Apiaceae</taxon>
        <taxon>Apioideae</taxon>
        <taxon>Scandiceae</taxon>
        <taxon>Daucinae</taxon>
        <taxon>Daucus</taxon>
        <taxon>Daucus sect. Daucus</taxon>
    </lineage>
</organism>
<name>A0A175YSF2_DAUCS</name>